<gene>
    <name evidence="3" type="primary">fabG_125</name>
    <name evidence="3" type="ORF">SDC9_166320</name>
</gene>
<dbReference type="GO" id="GO:0004316">
    <property type="term" value="F:3-oxoacyl-[acyl-carrier-protein] reductase (NADPH) activity"/>
    <property type="evidence" value="ECO:0007669"/>
    <property type="project" value="UniProtKB-EC"/>
</dbReference>
<dbReference type="Pfam" id="PF13561">
    <property type="entry name" value="adh_short_C2"/>
    <property type="match status" value="1"/>
</dbReference>
<dbReference type="SUPFAM" id="SSF51735">
    <property type="entry name" value="NAD(P)-binding Rossmann-fold domains"/>
    <property type="match status" value="1"/>
</dbReference>
<comment type="caution">
    <text evidence="3">The sequence shown here is derived from an EMBL/GenBank/DDBJ whole genome shotgun (WGS) entry which is preliminary data.</text>
</comment>
<dbReference type="AlphaFoldDB" id="A0A645FWY7"/>
<evidence type="ECO:0000313" key="3">
    <source>
        <dbReference type="EMBL" id="MPN18955.1"/>
    </source>
</evidence>
<keyword evidence="2 3" id="KW-0560">Oxidoreductase</keyword>
<dbReference type="InterPro" id="IPR051122">
    <property type="entry name" value="SDR_DHRS6-like"/>
</dbReference>
<dbReference type="PROSITE" id="PS00061">
    <property type="entry name" value="ADH_SHORT"/>
    <property type="match status" value="1"/>
</dbReference>
<dbReference type="CDD" id="cd05233">
    <property type="entry name" value="SDR_c"/>
    <property type="match status" value="1"/>
</dbReference>
<organism evidence="3">
    <name type="scientific">bioreactor metagenome</name>
    <dbReference type="NCBI Taxonomy" id="1076179"/>
    <lineage>
        <taxon>unclassified sequences</taxon>
        <taxon>metagenomes</taxon>
        <taxon>ecological metagenomes</taxon>
    </lineage>
</organism>
<evidence type="ECO:0000256" key="2">
    <source>
        <dbReference type="ARBA" id="ARBA00023002"/>
    </source>
</evidence>
<sequence>MGKIVITGASSEIGMAITEKLSTLGKPMLLHCFRNKTPLEKWSSSAQIVSSDFTNETELDKFLEQLEDTEILVYASARTDAGLIPQIDPGSLDKSIKVNILAYTKICQKIIPQMCIKRKGIIVGISSVAASKVYRGQGVYSGSKAYMEAFTKAIAAEYSKKGIRSNCVAPGSIDAGSLKKLAFFDKEDLIQLNPAGRTGTPQEVAEAVYFLCSDNSSFVNGTVLRVDGGHWLGV</sequence>
<accession>A0A645FWY7</accession>
<dbReference type="InterPro" id="IPR002347">
    <property type="entry name" value="SDR_fam"/>
</dbReference>
<name>A0A645FWY7_9ZZZZ</name>
<dbReference type="EMBL" id="VSSQ01066403">
    <property type="protein sequence ID" value="MPN18955.1"/>
    <property type="molecule type" value="Genomic_DNA"/>
</dbReference>
<protein>
    <submittedName>
        <fullName evidence="3">3-oxoacyl-[acyl-carrier-protein] reductase FabG</fullName>
        <ecNumber evidence="3">1.1.1.100</ecNumber>
    </submittedName>
</protein>
<comment type="similarity">
    <text evidence="1">Belongs to the short-chain dehydrogenases/reductases (SDR) family.</text>
</comment>
<dbReference type="InterPro" id="IPR036291">
    <property type="entry name" value="NAD(P)-bd_dom_sf"/>
</dbReference>
<evidence type="ECO:0000256" key="1">
    <source>
        <dbReference type="ARBA" id="ARBA00006484"/>
    </source>
</evidence>
<dbReference type="InterPro" id="IPR020904">
    <property type="entry name" value="Sc_DH/Rdtase_CS"/>
</dbReference>
<dbReference type="PRINTS" id="PR00081">
    <property type="entry name" value="GDHRDH"/>
</dbReference>
<dbReference type="PANTHER" id="PTHR43477">
    <property type="entry name" value="DIHYDROANTICAPSIN 7-DEHYDROGENASE"/>
    <property type="match status" value="1"/>
</dbReference>
<dbReference type="EC" id="1.1.1.100" evidence="3"/>
<proteinExistence type="inferred from homology"/>
<dbReference type="PRINTS" id="PR00080">
    <property type="entry name" value="SDRFAMILY"/>
</dbReference>
<dbReference type="Gene3D" id="3.40.50.720">
    <property type="entry name" value="NAD(P)-binding Rossmann-like Domain"/>
    <property type="match status" value="1"/>
</dbReference>
<dbReference type="PANTHER" id="PTHR43477:SF1">
    <property type="entry name" value="DIHYDROANTICAPSIN 7-DEHYDROGENASE"/>
    <property type="match status" value="1"/>
</dbReference>
<reference evidence="3" key="1">
    <citation type="submission" date="2019-08" db="EMBL/GenBank/DDBJ databases">
        <authorList>
            <person name="Kucharzyk K."/>
            <person name="Murdoch R.W."/>
            <person name="Higgins S."/>
            <person name="Loffler F."/>
        </authorList>
    </citation>
    <scope>NUCLEOTIDE SEQUENCE</scope>
</reference>